<dbReference type="AlphaFoldDB" id="A0A930VBX8"/>
<feature type="region of interest" description="Disordered" evidence="1">
    <location>
        <begin position="1"/>
        <end position="21"/>
    </location>
</feature>
<evidence type="ECO:0000313" key="3">
    <source>
        <dbReference type="EMBL" id="MBF4762005.1"/>
    </source>
</evidence>
<feature type="transmembrane region" description="Helical" evidence="2">
    <location>
        <begin position="80"/>
        <end position="98"/>
    </location>
</feature>
<feature type="region of interest" description="Disordered" evidence="1">
    <location>
        <begin position="102"/>
        <end position="169"/>
    </location>
</feature>
<name>A0A930VBX8_9ACTN</name>
<keyword evidence="4" id="KW-1185">Reference proteome</keyword>
<protein>
    <submittedName>
        <fullName evidence="3">Uncharacterized protein</fullName>
    </submittedName>
</protein>
<evidence type="ECO:0000256" key="2">
    <source>
        <dbReference type="SAM" id="Phobius"/>
    </source>
</evidence>
<organism evidence="3 4">
    <name type="scientific">Nocardioides islandensis</name>
    <dbReference type="NCBI Taxonomy" id="433663"/>
    <lineage>
        <taxon>Bacteria</taxon>
        <taxon>Bacillati</taxon>
        <taxon>Actinomycetota</taxon>
        <taxon>Actinomycetes</taxon>
        <taxon>Propionibacteriales</taxon>
        <taxon>Nocardioidaceae</taxon>
        <taxon>Nocardioides</taxon>
    </lineage>
</organism>
<keyword evidence="2" id="KW-1133">Transmembrane helix</keyword>
<sequence>MPDDHDELPDSRAEFLHESPLDPATDARVRRLLADARHDEPMPADVVARLDRVLDGLATERAPAAPVVDLARRRRTAAKLLVAAAAVVVAGVGVGQVLPNLGGSGGGDTQETSAGGAAADQAAPEAAPLDGDASSRTASSGAAEPNPANAARIRSNHFGPDVRRIRDGLDDGDAKNFSAAPGASCLVAPVGPGTVLAATYDAAAAALVLRPPTGDTQVVDLYLCGQDTPLRSITLTTP</sequence>
<feature type="compositionally biased region" description="Basic and acidic residues" evidence="1">
    <location>
        <begin position="8"/>
        <end position="21"/>
    </location>
</feature>
<proteinExistence type="predicted"/>
<comment type="caution">
    <text evidence="3">The sequence shown here is derived from an EMBL/GenBank/DDBJ whole genome shotgun (WGS) entry which is preliminary data.</text>
</comment>
<feature type="compositionally biased region" description="Basic and acidic residues" evidence="1">
    <location>
        <begin position="160"/>
        <end position="169"/>
    </location>
</feature>
<keyword evidence="2" id="KW-0472">Membrane</keyword>
<gene>
    <name evidence="3" type="ORF">ISU07_02595</name>
</gene>
<keyword evidence="2" id="KW-0812">Transmembrane</keyword>
<accession>A0A930VBX8</accession>
<dbReference type="EMBL" id="JADKPN010000001">
    <property type="protein sequence ID" value="MBF4762005.1"/>
    <property type="molecule type" value="Genomic_DNA"/>
</dbReference>
<dbReference type="RefSeq" id="WP_194705172.1">
    <property type="nucleotide sequence ID" value="NZ_JADKPN010000001.1"/>
</dbReference>
<reference evidence="3" key="1">
    <citation type="submission" date="2020-11" db="EMBL/GenBank/DDBJ databases">
        <title>Nocardioides sp. nov., isolated from Soil of Cynanchum wilfordii Hemsley rhizosphere.</title>
        <authorList>
            <person name="Lee J.-S."/>
            <person name="Suh M.K."/>
            <person name="Kim J.-S."/>
        </authorList>
    </citation>
    <scope>NUCLEOTIDE SEQUENCE</scope>
    <source>
        <strain evidence="3">KCTC 19275</strain>
    </source>
</reference>
<dbReference type="Proteomes" id="UP000640489">
    <property type="component" value="Unassembled WGS sequence"/>
</dbReference>
<feature type="compositionally biased region" description="Low complexity" evidence="1">
    <location>
        <begin position="114"/>
        <end position="128"/>
    </location>
</feature>
<evidence type="ECO:0000313" key="4">
    <source>
        <dbReference type="Proteomes" id="UP000640489"/>
    </source>
</evidence>
<evidence type="ECO:0000256" key="1">
    <source>
        <dbReference type="SAM" id="MobiDB-lite"/>
    </source>
</evidence>